<dbReference type="PANTHER" id="PTHR43584">
    <property type="entry name" value="NUCLEOTIDYL TRANSFERASE"/>
    <property type="match status" value="1"/>
</dbReference>
<evidence type="ECO:0000256" key="3">
    <source>
        <dbReference type="ARBA" id="ARBA00022842"/>
    </source>
</evidence>
<dbReference type="CDD" id="cd06422">
    <property type="entry name" value="NTP_transferase_like_1"/>
    <property type="match status" value="1"/>
</dbReference>
<proteinExistence type="predicted"/>
<dbReference type="SUPFAM" id="SSF53448">
    <property type="entry name" value="Nucleotide-diphospho-sugar transferases"/>
    <property type="match status" value="1"/>
</dbReference>
<dbReference type="PANTHER" id="PTHR43584:SF8">
    <property type="entry name" value="N-ACETYLMURAMATE ALPHA-1-PHOSPHATE URIDYLYLTRANSFERASE"/>
    <property type="match status" value="1"/>
</dbReference>
<dbReference type="EMBL" id="JACIGK010000002">
    <property type="protein sequence ID" value="MBB4264714.1"/>
    <property type="molecule type" value="Genomic_DNA"/>
</dbReference>
<dbReference type="InterPro" id="IPR025877">
    <property type="entry name" value="MobA-like_NTP_Trfase"/>
</dbReference>
<keyword evidence="2 5" id="KW-0548">Nucleotidyltransferase</keyword>
<dbReference type="InterPro" id="IPR029044">
    <property type="entry name" value="Nucleotide-diphossugar_trans"/>
</dbReference>
<sequence length="259" mass="28809">MMCADHQPVTIPPVGDVAIPRCAMVLAAGRGNRLRPITETLPKPLVRVRGRALIDHALDRLEEVGVETCVVNVHHLADQVRAHTARRRRPRVVISDETDALLETGGGVRKALPLLGDDPFFVINTDVLWLNGVRPALTRLAEAWDDARMDALLLVLRLVGANGYEGRGDFFVDALGRPRRRRAQEIAPFVYAGVQMLAPRLFEDTEAGSFSLNRLYTQALDETRLWALPHDGEWYHVGTRAGLDLAEHRLGQHGPYSDQ</sequence>
<gene>
    <name evidence="5" type="ORF">GGD89_000321</name>
</gene>
<reference evidence="5 6" key="1">
    <citation type="submission" date="2020-08" db="EMBL/GenBank/DDBJ databases">
        <title>Genome sequencing of Purple Non-Sulfur Bacteria from various extreme environments.</title>
        <authorList>
            <person name="Mayer M."/>
        </authorList>
    </citation>
    <scope>NUCLEOTIDE SEQUENCE [LARGE SCALE GENOMIC DNA]</scope>
    <source>
        <strain evidence="5 6">JA131</strain>
    </source>
</reference>
<feature type="domain" description="MobA-like NTP transferase" evidence="4">
    <location>
        <begin position="23"/>
        <end position="152"/>
    </location>
</feature>
<dbReference type="InterPro" id="IPR050065">
    <property type="entry name" value="GlmU-like"/>
</dbReference>
<dbReference type="RefSeq" id="WP_246422259.1">
    <property type="nucleotide sequence ID" value="NZ_JACIGK010000002.1"/>
</dbReference>
<organism evidence="5 6">
    <name type="scientific">Roseospira visakhapatnamensis</name>
    <dbReference type="NCBI Taxonomy" id="390880"/>
    <lineage>
        <taxon>Bacteria</taxon>
        <taxon>Pseudomonadati</taxon>
        <taxon>Pseudomonadota</taxon>
        <taxon>Alphaproteobacteria</taxon>
        <taxon>Rhodospirillales</taxon>
        <taxon>Rhodospirillaceae</taxon>
        <taxon>Roseospira</taxon>
    </lineage>
</organism>
<keyword evidence="1 5" id="KW-0808">Transferase</keyword>
<evidence type="ECO:0000256" key="2">
    <source>
        <dbReference type="ARBA" id="ARBA00022695"/>
    </source>
</evidence>
<dbReference type="Proteomes" id="UP000554286">
    <property type="component" value="Unassembled WGS sequence"/>
</dbReference>
<evidence type="ECO:0000313" key="5">
    <source>
        <dbReference type="EMBL" id="MBB4264714.1"/>
    </source>
</evidence>
<evidence type="ECO:0000259" key="4">
    <source>
        <dbReference type="Pfam" id="PF12804"/>
    </source>
</evidence>
<dbReference type="Pfam" id="PF12804">
    <property type="entry name" value="NTP_transf_3"/>
    <property type="match status" value="1"/>
</dbReference>
<dbReference type="AlphaFoldDB" id="A0A7W6RA37"/>
<comment type="caution">
    <text evidence="5">The sequence shown here is derived from an EMBL/GenBank/DDBJ whole genome shotgun (WGS) entry which is preliminary data.</text>
</comment>
<keyword evidence="6" id="KW-1185">Reference proteome</keyword>
<dbReference type="Gene3D" id="3.90.550.10">
    <property type="entry name" value="Spore Coat Polysaccharide Biosynthesis Protein SpsA, Chain A"/>
    <property type="match status" value="1"/>
</dbReference>
<evidence type="ECO:0000256" key="1">
    <source>
        <dbReference type="ARBA" id="ARBA00022679"/>
    </source>
</evidence>
<accession>A0A7W6RA37</accession>
<keyword evidence="3" id="KW-0460">Magnesium</keyword>
<evidence type="ECO:0000313" key="6">
    <source>
        <dbReference type="Proteomes" id="UP000554286"/>
    </source>
</evidence>
<name>A0A7W6RA37_9PROT</name>
<dbReference type="EC" id="2.7.7.-" evidence="5"/>
<protein>
    <submittedName>
        <fullName evidence="5">MurNAc alpha-1-phosphate uridylyltransferase</fullName>
        <ecNumber evidence="5">2.7.7.-</ecNumber>
    </submittedName>
</protein>
<dbReference type="GO" id="GO:0016779">
    <property type="term" value="F:nucleotidyltransferase activity"/>
    <property type="evidence" value="ECO:0007669"/>
    <property type="project" value="UniProtKB-KW"/>
</dbReference>